<protein>
    <submittedName>
        <fullName evidence="1">Uncharacterized protein</fullName>
    </submittedName>
</protein>
<accession>A0ABW6P5I7</accession>
<reference evidence="1 2" key="1">
    <citation type="submission" date="2024-10" db="EMBL/GenBank/DDBJ databases">
        <title>The Natural Products Discovery Center: Release of the First 8490 Sequenced Strains for Exploring Actinobacteria Biosynthetic Diversity.</title>
        <authorList>
            <person name="Kalkreuter E."/>
            <person name="Kautsar S.A."/>
            <person name="Yang D."/>
            <person name="Bader C.D."/>
            <person name="Teijaro C.N."/>
            <person name="Fluegel L."/>
            <person name="Davis C.M."/>
            <person name="Simpson J.R."/>
            <person name="Lauterbach L."/>
            <person name="Steele A.D."/>
            <person name="Gui C."/>
            <person name="Meng S."/>
            <person name="Li G."/>
            <person name="Viehrig K."/>
            <person name="Ye F."/>
            <person name="Su P."/>
            <person name="Kiefer A.F."/>
            <person name="Nichols A."/>
            <person name="Cepeda A.J."/>
            <person name="Yan W."/>
            <person name="Fan B."/>
            <person name="Jiang Y."/>
            <person name="Adhikari A."/>
            <person name="Zheng C.-J."/>
            <person name="Schuster L."/>
            <person name="Cowan T.M."/>
            <person name="Smanski M.J."/>
            <person name="Chevrette M.G."/>
            <person name="De Carvalho L.P.S."/>
            <person name="Shen B."/>
        </authorList>
    </citation>
    <scope>NUCLEOTIDE SEQUENCE [LARGE SCALE GENOMIC DNA]</scope>
    <source>
        <strain evidence="1 2">NPDC004119</strain>
    </source>
</reference>
<keyword evidence="2" id="KW-1185">Reference proteome</keyword>
<comment type="caution">
    <text evidence="1">The sequence shown here is derived from an EMBL/GenBank/DDBJ whole genome shotgun (WGS) entry which is preliminary data.</text>
</comment>
<dbReference type="Proteomes" id="UP001601442">
    <property type="component" value="Unassembled WGS sequence"/>
</dbReference>
<evidence type="ECO:0000313" key="2">
    <source>
        <dbReference type="Proteomes" id="UP001601442"/>
    </source>
</evidence>
<dbReference type="RefSeq" id="WP_387395621.1">
    <property type="nucleotide sequence ID" value="NZ_JBIAMT010000003.1"/>
</dbReference>
<name>A0ABW6P5I7_9NOCA</name>
<proteinExistence type="predicted"/>
<organism evidence="1 2">
    <name type="scientific">Nocardia aobensis</name>
    <dbReference type="NCBI Taxonomy" id="257277"/>
    <lineage>
        <taxon>Bacteria</taxon>
        <taxon>Bacillati</taxon>
        <taxon>Actinomycetota</taxon>
        <taxon>Actinomycetes</taxon>
        <taxon>Mycobacteriales</taxon>
        <taxon>Nocardiaceae</taxon>
        <taxon>Nocardia</taxon>
    </lineage>
</organism>
<evidence type="ECO:0000313" key="1">
    <source>
        <dbReference type="EMBL" id="MFF0498333.1"/>
    </source>
</evidence>
<dbReference type="EMBL" id="JBIAMT010000003">
    <property type="protein sequence ID" value="MFF0498333.1"/>
    <property type="molecule type" value="Genomic_DNA"/>
</dbReference>
<gene>
    <name evidence="1" type="ORF">ACFYU5_18130</name>
</gene>
<sequence length="125" mass="13691">MGHTEEVTIWKYLADESQAGRLDLDPSVSRDCLKACEDQLQVYKECKAMLLQMSNVTGLGDFPAADQLAKMLGAKAVGGEGDFDSAFDEHIQVLESIRDTIKHSVDRLVDHDQQNAGTIAGSENH</sequence>